<reference evidence="1" key="1">
    <citation type="submission" date="2014-09" db="EMBL/GenBank/DDBJ databases">
        <authorList>
            <person name="Magalhaes I.L.F."/>
            <person name="Oliveira U."/>
            <person name="Santos F.R."/>
            <person name="Vidigal T.H.D.A."/>
            <person name="Brescovit A.D."/>
            <person name="Santos A.J."/>
        </authorList>
    </citation>
    <scope>NUCLEOTIDE SEQUENCE</scope>
    <source>
        <tissue evidence="1">Shoot tissue taken approximately 20 cm above the soil surface</tissue>
    </source>
</reference>
<accession>A0A0A9A6N0</accession>
<protein>
    <submittedName>
        <fullName evidence="1">Uncharacterized protein</fullName>
    </submittedName>
</protein>
<organism evidence="1">
    <name type="scientific">Arundo donax</name>
    <name type="common">Giant reed</name>
    <name type="synonym">Donax arundinaceus</name>
    <dbReference type="NCBI Taxonomy" id="35708"/>
    <lineage>
        <taxon>Eukaryota</taxon>
        <taxon>Viridiplantae</taxon>
        <taxon>Streptophyta</taxon>
        <taxon>Embryophyta</taxon>
        <taxon>Tracheophyta</taxon>
        <taxon>Spermatophyta</taxon>
        <taxon>Magnoliopsida</taxon>
        <taxon>Liliopsida</taxon>
        <taxon>Poales</taxon>
        <taxon>Poaceae</taxon>
        <taxon>PACMAD clade</taxon>
        <taxon>Arundinoideae</taxon>
        <taxon>Arundineae</taxon>
        <taxon>Arundo</taxon>
    </lineage>
</organism>
<sequence length="72" mass="8150">MTQYTCPEPPWPMRFSSVSSWGMAALSKSRAWKGVICCQSSRLSFILICRGADVAYSYEAAIDDLRNSLPRW</sequence>
<dbReference type="AlphaFoldDB" id="A0A0A9A6N0"/>
<proteinExistence type="predicted"/>
<name>A0A0A9A6N0_ARUDO</name>
<dbReference type="EMBL" id="GBRH01255208">
    <property type="protein sequence ID" value="JAD42687.1"/>
    <property type="molecule type" value="Transcribed_RNA"/>
</dbReference>
<evidence type="ECO:0000313" key="1">
    <source>
        <dbReference type="EMBL" id="JAD42687.1"/>
    </source>
</evidence>
<reference evidence="1" key="2">
    <citation type="journal article" date="2015" name="Data Brief">
        <title>Shoot transcriptome of the giant reed, Arundo donax.</title>
        <authorList>
            <person name="Barrero R.A."/>
            <person name="Guerrero F.D."/>
            <person name="Moolhuijzen P."/>
            <person name="Goolsby J.A."/>
            <person name="Tidwell J."/>
            <person name="Bellgard S.E."/>
            <person name="Bellgard M.I."/>
        </authorList>
    </citation>
    <scope>NUCLEOTIDE SEQUENCE</scope>
    <source>
        <tissue evidence="1">Shoot tissue taken approximately 20 cm above the soil surface</tissue>
    </source>
</reference>